<reference evidence="1" key="1">
    <citation type="submission" date="2021-12" db="EMBL/GenBank/DDBJ databases">
        <title>Discovery of the Pendulisporaceae a myxobacterial family with distinct sporulation behavior and unique specialized metabolism.</title>
        <authorList>
            <person name="Garcia R."/>
            <person name="Popoff A."/>
            <person name="Bader C.D."/>
            <person name="Loehr J."/>
            <person name="Walesch S."/>
            <person name="Walt C."/>
            <person name="Boldt J."/>
            <person name="Bunk B."/>
            <person name="Haeckl F.J.F.P.J."/>
            <person name="Gunesch A.P."/>
            <person name="Birkelbach J."/>
            <person name="Nuebel U."/>
            <person name="Pietschmann T."/>
            <person name="Bach T."/>
            <person name="Mueller R."/>
        </authorList>
    </citation>
    <scope>NUCLEOTIDE SEQUENCE</scope>
    <source>
        <strain evidence="1">MSr11367</strain>
    </source>
</reference>
<dbReference type="PANTHER" id="PTHR33361:SF2">
    <property type="entry name" value="DUF885 DOMAIN-CONTAINING PROTEIN"/>
    <property type="match status" value="1"/>
</dbReference>
<accession>A0ABZ2LEE9</accession>
<dbReference type="PANTHER" id="PTHR33361">
    <property type="entry name" value="GLR0591 PROTEIN"/>
    <property type="match status" value="1"/>
</dbReference>
<name>A0ABZ2LEE9_9BACT</name>
<keyword evidence="2" id="KW-1185">Reference proteome</keyword>
<dbReference type="EMBL" id="CP089983">
    <property type="protein sequence ID" value="WXB07934.1"/>
    <property type="molecule type" value="Genomic_DNA"/>
</dbReference>
<evidence type="ECO:0000313" key="1">
    <source>
        <dbReference type="EMBL" id="WXB07934.1"/>
    </source>
</evidence>
<sequence>MLAAPAPAPAATDTASTADDGFRALERRYVLEFLRRNPTANTYLGGAGLDPSLAEADGRLRDHSKAALEAEDRWLAAMDKEFRAATDLKTPALRIDREVALAQIRFLLHQHQVRHDQERALDTYVDEPSRAVDFTLQGMTSSGTRIGTPEEWRRLAARLRRVGPYFKTAQENLAMGVASGRTPDVRMLVRNGLTATEAGVPYFETKFPGIAAVNISDESLLAEVREASRTAAAGYRDFHRYVATTFFDDPAKGEKGVKKAFAGDRYAMGEAEYDWAITHNLRLNTTAARLYEESWPVVQATRAKMIKLAREIGAKRKLALPADDDSAVRAVFAALDRDAPATNDEMFKAYRTTCFRLIDGARRAGLFEIPTDYRLDIMETPEPLRVSIMAAYYPAPPFKASGVGHFYMTPTDQKHQKANFHEMADLCAHEAFPGHDWHYKTMTRFKDEISPLRWLTPGAVEDSSSMWADSMAVEGWGVYAESLMAEPLGDSPHGLLTPEEHLYVLRGIHFRDLRVRVDTGMHIGRLSYDDVVELLANGPTFLTGSCRDRKASPEQRAACERGAQGAARYARSPTQAITYRLGKEAIEAMRREVGGDHAKLQRFHLAFMRQGTIPPGYFRDELLRELR</sequence>
<proteinExistence type="predicted"/>
<dbReference type="Pfam" id="PF05960">
    <property type="entry name" value="DUF885"/>
    <property type="match status" value="1"/>
</dbReference>
<gene>
    <name evidence="1" type="ORF">LVJ94_11915</name>
</gene>
<protein>
    <submittedName>
        <fullName evidence="1">DUF885 domain-containing protein</fullName>
    </submittedName>
</protein>
<organism evidence="1 2">
    <name type="scientific">Pendulispora rubella</name>
    <dbReference type="NCBI Taxonomy" id="2741070"/>
    <lineage>
        <taxon>Bacteria</taxon>
        <taxon>Pseudomonadati</taxon>
        <taxon>Myxococcota</taxon>
        <taxon>Myxococcia</taxon>
        <taxon>Myxococcales</taxon>
        <taxon>Sorangiineae</taxon>
        <taxon>Pendulisporaceae</taxon>
        <taxon>Pendulispora</taxon>
    </lineage>
</organism>
<dbReference type="Proteomes" id="UP001374803">
    <property type="component" value="Chromosome"/>
</dbReference>
<evidence type="ECO:0000313" key="2">
    <source>
        <dbReference type="Proteomes" id="UP001374803"/>
    </source>
</evidence>
<dbReference type="InterPro" id="IPR010281">
    <property type="entry name" value="DUF885"/>
</dbReference>
<dbReference type="RefSeq" id="WP_394837604.1">
    <property type="nucleotide sequence ID" value="NZ_CP089929.1"/>
</dbReference>